<feature type="transmembrane region" description="Helical" evidence="1">
    <location>
        <begin position="45"/>
        <end position="63"/>
    </location>
</feature>
<keyword evidence="1" id="KW-0472">Membrane</keyword>
<protein>
    <recommendedName>
        <fullName evidence="3">DUF4345 domain-containing protein</fullName>
    </recommendedName>
</protein>
<evidence type="ECO:0008006" key="3">
    <source>
        <dbReference type="Google" id="ProtNLM"/>
    </source>
</evidence>
<dbReference type="AlphaFoldDB" id="A0A382QXB5"/>
<proteinExistence type="predicted"/>
<accession>A0A382QXB5</accession>
<evidence type="ECO:0000313" key="2">
    <source>
        <dbReference type="EMBL" id="SVC89505.1"/>
    </source>
</evidence>
<feature type="transmembrane region" description="Helical" evidence="1">
    <location>
        <begin position="75"/>
        <end position="95"/>
    </location>
</feature>
<name>A0A382QXB5_9ZZZZ</name>
<evidence type="ECO:0000256" key="1">
    <source>
        <dbReference type="SAM" id="Phobius"/>
    </source>
</evidence>
<keyword evidence="1" id="KW-0812">Transmembrane</keyword>
<keyword evidence="1" id="KW-1133">Transmembrane helix</keyword>
<sequence length="124" mass="13382">MNLNTLFKINVFVSGLFGLGFVFAPEATLAPYGLSQEIIDGSVMVARWFGGANIGYGILSWMMSNSQDSDVKTNVAKAYSIGFGISFLISIQNQLSGEINSLGWSTVILFAAFSIAFGKFAFKK</sequence>
<gene>
    <name evidence="2" type="ORF">METZ01_LOCUS342359</name>
</gene>
<dbReference type="EMBL" id="UINC01117225">
    <property type="protein sequence ID" value="SVC89505.1"/>
    <property type="molecule type" value="Genomic_DNA"/>
</dbReference>
<reference evidence="2" key="1">
    <citation type="submission" date="2018-05" db="EMBL/GenBank/DDBJ databases">
        <authorList>
            <person name="Lanie J.A."/>
            <person name="Ng W.-L."/>
            <person name="Kazmierczak K.M."/>
            <person name="Andrzejewski T.M."/>
            <person name="Davidsen T.M."/>
            <person name="Wayne K.J."/>
            <person name="Tettelin H."/>
            <person name="Glass J.I."/>
            <person name="Rusch D."/>
            <person name="Podicherti R."/>
            <person name="Tsui H.-C.T."/>
            <person name="Winkler M.E."/>
        </authorList>
    </citation>
    <scope>NUCLEOTIDE SEQUENCE</scope>
</reference>
<feature type="transmembrane region" description="Helical" evidence="1">
    <location>
        <begin position="101"/>
        <end position="122"/>
    </location>
</feature>
<organism evidence="2">
    <name type="scientific">marine metagenome</name>
    <dbReference type="NCBI Taxonomy" id="408172"/>
    <lineage>
        <taxon>unclassified sequences</taxon>
        <taxon>metagenomes</taxon>
        <taxon>ecological metagenomes</taxon>
    </lineage>
</organism>